<gene>
    <name evidence="1" type="ORF">5_34</name>
</gene>
<name>A0A5B8IGH0_9VIRU</name>
<evidence type="ECO:0000313" key="1">
    <source>
        <dbReference type="EMBL" id="QDY52237.1"/>
    </source>
</evidence>
<proteinExistence type="predicted"/>
<sequence>MATLYKKNLNILANLKENENIYYENNEIFLDDRYFGIVRYGNNIDKITNIINISFLHYFNVCLLEKQHNQNIEIKELLKKSILGLEKLKSYYNNNNIYSEKIDELIIRFSQYIVDLENNTIKIENETILNKIKLKESKIDMCTEKCKNTCDKKTCNNFTNIFINVKNNIIGFVISIYNHIFIY</sequence>
<organism evidence="1">
    <name type="scientific">Mimiviridae sp. ChoanoV1</name>
    <dbReference type="NCBI Taxonomy" id="2596887"/>
    <lineage>
        <taxon>Viruses</taxon>
        <taxon>Varidnaviria</taxon>
        <taxon>Bamfordvirae</taxon>
        <taxon>Nucleocytoviricota</taxon>
        <taxon>Megaviricetes</taxon>
        <taxon>Imitervirales</taxon>
        <taxon>Schizomimiviridae</taxon>
    </lineage>
</organism>
<reference evidence="1" key="1">
    <citation type="submission" date="2018-11" db="EMBL/GenBank/DDBJ databases">
        <title>A distinct lineage of giant viruses engineers rhodopsin photosystems in predatory marine eukaryotes.</title>
        <authorList>
            <person name="Needham D.M."/>
            <person name="Yoshizawa S."/>
            <person name="Hosaka T."/>
            <person name="Poirier C."/>
            <person name="Choi C.-J."/>
            <person name="Hehenberger E."/>
            <person name="Irwin N.A.T."/>
            <person name="Wilken S."/>
            <person name="Yung C.-M."/>
            <person name="Bachy C."/>
            <person name="Kurihara R."/>
            <person name="Nakajima Y."/>
            <person name="Kojima K."/>
            <person name="Kimura-Someya T."/>
            <person name="Leonard G."/>
            <person name="Malmstrom R.R."/>
            <person name="Mende D."/>
            <person name="Olson D.K."/>
            <person name="Sudo Y."/>
            <person name="Sudek S."/>
            <person name="Richards T.A."/>
            <person name="DeLong E.F."/>
            <person name="Keeling P.J."/>
            <person name="Santoro A.E."/>
            <person name="Shirouzu M."/>
            <person name="Iwasaki W."/>
            <person name="Worden A.Z."/>
        </authorList>
    </citation>
    <scope>NUCLEOTIDE SEQUENCE</scope>
</reference>
<accession>A0A5B8IGH0</accession>
<dbReference type="EMBL" id="MK250089">
    <property type="protein sequence ID" value="QDY52237.1"/>
    <property type="molecule type" value="Genomic_DNA"/>
</dbReference>
<protein>
    <submittedName>
        <fullName evidence="1">Uncharacterized protein</fullName>
    </submittedName>
</protein>